<proteinExistence type="predicted"/>
<dbReference type="Proteomes" id="UP000093561">
    <property type="component" value="Unassembled WGS sequence"/>
</dbReference>
<dbReference type="WBParaSite" id="mrna-Wban_00394">
    <property type="protein sequence ID" value="mrna-Wban_00394"/>
    <property type="gene ID" value="Wban_00394"/>
</dbReference>
<sequence>MVSLKLVTIRELPICCCVKISLCATTSPISFSVPNIHRYQQSSLINYQQVESQLQMRNRHQQKSILIL</sequence>
<name>A0AAF5PGM6_WUCBA</name>
<protein>
    <submittedName>
        <fullName evidence="2">Uncharacterized protein</fullName>
    </submittedName>
</protein>
<dbReference type="AlphaFoldDB" id="A0AAF5PGM6"/>
<reference evidence="1" key="2">
    <citation type="journal article" date="2016" name="Mol. Ecol.">
        <title>Population genomics of the filarial nematode parasite Wuchereria bancrofti from mosquitoes.</title>
        <authorList>
            <person name="Small S.T."/>
            <person name="Reimer L.J."/>
            <person name="Tisch D.J."/>
            <person name="King C.L."/>
            <person name="Christensen B.M."/>
            <person name="Siba P.M."/>
            <person name="Kazura J.W."/>
            <person name="Serre D."/>
            <person name="Zimmerman P.A."/>
        </authorList>
    </citation>
    <scope>NUCLEOTIDE SEQUENCE</scope>
    <source>
        <strain evidence="1">pt0022</strain>
    </source>
</reference>
<accession>A0AAF5PGM6</accession>
<organism evidence="1 2">
    <name type="scientific">Wuchereria bancrofti</name>
    <dbReference type="NCBI Taxonomy" id="6293"/>
    <lineage>
        <taxon>Eukaryota</taxon>
        <taxon>Metazoa</taxon>
        <taxon>Ecdysozoa</taxon>
        <taxon>Nematoda</taxon>
        <taxon>Chromadorea</taxon>
        <taxon>Rhabditida</taxon>
        <taxon>Spirurina</taxon>
        <taxon>Spiruromorpha</taxon>
        <taxon>Filarioidea</taxon>
        <taxon>Onchocercidae</taxon>
        <taxon>Wuchereria</taxon>
    </lineage>
</organism>
<reference evidence="1" key="1">
    <citation type="submission" date="2015-03" db="EMBL/GenBank/DDBJ databases">
        <title>Wuchereria bancrofti Genome Sequencing Papua New Guinea Strain.</title>
        <authorList>
            <person name="Small S.T."/>
            <person name="Serre D."/>
            <person name="Zimmerman P.A."/>
        </authorList>
    </citation>
    <scope>NUCLEOTIDE SEQUENCE [LARGE SCALE GENOMIC DNA]</scope>
    <source>
        <strain evidence="1">pt0022</strain>
    </source>
</reference>
<evidence type="ECO:0000313" key="1">
    <source>
        <dbReference type="Proteomes" id="UP000093561"/>
    </source>
</evidence>
<evidence type="ECO:0000313" key="2">
    <source>
        <dbReference type="WBParaSite" id="mrna-Wban_00394"/>
    </source>
</evidence>
<reference evidence="2" key="3">
    <citation type="submission" date="2024-02" db="UniProtKB">
        <authorList>
            <consortium name="WormBaseParasite"/>
        </authorList>
    </citation>
    <scope>IDENTIFICATION</scope>
    <source>
        <strain evidence="2">pt0022</strain>
    </source>
</reference>